<dbReference type="SUPFAM" id="SSF56935">
    <property type="entry name" value="Porins"/>
    <property type="match status" value="1"/>
</dbReference>
<name>A0A081NJ81_9GAMM</name>
<dbReference type="Proteomes" id="UP000028073">
    <property type="component" value="Unassembled WGS sequence"/>
</dbReference>
<dbReference type="STRING" id="1137799.GZ78_13555"/>
<gene>
    <name evidence="1" type="ORF">GZ78_13555</name>
</gene>
<dbReference type="Pfam" id="PF10082">
    <property type="entry name" value="BBP2_2"/>
    <property type="match status" value="1"/>
</dbReference>
<comment type="caution">
    <text evidence="1">The sequence shown here is derived from an EMBL/GenBank/DDBJ whole genome shotgun (WGS) entry which is preliminary data.</text>
</comment>
<sequence length="384" mass="44300">MSSSGVKGSECINALSFDSLCLQSEITAEVKYDDNVFRSQRKRSSPVYILSPKFSTLFRKENNVYRLTFSAEKSDYSRFQSGSFFDYSLSGVIKHELNSRHRVNFKVSDELSHELSHDVGSENESDNTLFPEYRQQSISGIYGFGSKKAEARIDFVYQMNTRNYSDEGFNDRQVEDYGTTFYFQLMPDTDAVFEVSRRTLQYLDLDDTGYEITSYLAGINWDFSVKTSLSLKLGRRFRTTDASLAGKEGFTGWDTGFVYKPKTYSTFKLTAGQNYGLDADEPQSADFTRGRFIRFSWNHNWRARLATRVGWSYSDDWVLNGAGTKLKQRDVYQYSLGLFYELRRWLTLSLNWAYTVRREDSVTKGSEPEGYARNRYAVTGKISL</sequence>
<evidence type="ECO:0008006" key="3">
    <source>
        <dbReference type="Google" id="ProtNLM"/>
    </source>
</evidence>
<evidence type="ECO:0000313" key="1">
    <source>
        <dbReference type="EMBL" id="KEQ18504.1"/>
    </source>
</evidence>
<evidence type="ECO:0000313" key="2">
    <source>
        <dbReference type="Proteomes" id="UP000028073"/>
    </source>
</evidence>
<keyword evidence="2" id="KW-1185">Reference proteome</keyword>
<dbReference type="InterPro" id="IPR018759">
    <property type="entry name" value="BBP2_2"/>
</dbReference>
<organism evidence="1 2">
    <name type="scientific">Endozoicomonas numazuensis</name>
    <dbReference type="NCBI Taxonomy" id="1137799"/>
    <lineage>
        <taxon>Bacteria</taxon>
        <taxon>Pseudomonadati</taxon>
        <taxon>Pseudomonadota</taxon>
        <taxon>Gammaproteobacteria</taxon>
        <taxon>Oceanospirillales</taxon>
        <taxon>Endozoicomonadaceae</taxon>
        <taxon>Endozoicomonas</taxon>
    </lineage>
</organism>
<reference evidence="1 2" key="1">
    <citation type="submission" date="2014-06" db="EMBL/GenBank/DDBJ databases">
        <title>Whole Genome Sequences of Three Symbiotic Endozoicomonas Bacteria.</title>
        <authorList>
            <person name="Neave M.J."/>
            <person name="Apprill A."/>
            <person name="Voolstra C.R."/>
        </authorList>
    </citation>
    <scope>NUCLEOTIDE SEQUENCE [LARGE SCALE GENOMIC DNA]</scope>
    <source>
        <strain evidence="1 2">DSM 25634</strain>
    </source>
</reference>
<dbReference type="AlphaFoldDB" id="A0A081NJ81"/>
<dbReference type="RefSeq" id="WP_034835909.1">
    <property type="nucleotide sequence ID" value="NZ_JOKH01000002.1"/>
</dbReference>
<proteinExistence type="predicted"/>
<dbReference type="EMBL" id="JOKH01000002">
    <property type="protein sequence ID" value="KEQ18504.1"/>
    <property type="molecule type" value="Genomic_DNA"/>
</dbReference>
<protein>
    <recommendedName>
        <fullName evidence="3">Outer membrane protein beta-barrel domain-containing protein</fullName>
    </recommendedName>
</protein>
<accession>A0A081NJ81</accession>
<dbReference type="eggNOG" id="COG5338">
    <property type="taxonomic scope" value="Bacteria"/>
</dbReference>